<keyword evidence="3" id="KW-1185">Reference proteome</keyword>
<dbReference type="Pfam" id="PF13966">
    <property type="entry name" value="zf-RVT"/>
    <property type="match status" value="1"/>
</dbReference>
<evidence type="ECO:0000313" key="2">
    <source>
        <dbReference type="EMBL" id="CAA7032614.1"/>
    </source>
</evidence>
<evidence type="ECO:0000259" key="1">
    <source>
        <dbReference type="PROSITE" id="PS50879"/>
    </source>
</evidence>
<name>A0A6D2J0S4_9BRAS</name>
<dbReference type="PROSITE" id="PS50879">
    <property type="entry name" value="RNASE_H_1"/>
    <property type="match status" value="1"/>
</dbReference>
<dbReference type="EMBL" id="CACVBM020001124">
    <property type="protein sequence ID" value="CAA7032614.1"/>
    <property type="molecule type" value="Genomic_DNA"/>
</dbReference>
<dbReference type="CDD" id="cd06222">
    <property type="entry name" value="RNase_H_like"/>
    <property type="match status" value="1"/>
</dbReference>
<dbReference type="Pfam" id="PF13456">
    <property type="entry name" value="RVT_3"/>
    <property type="match status" value="1"/>
</dbReference>
<organism evidence="2 3">
    <name type="scientific">Microthlaspi erraticum</name>
    <dbReference type="NCBI Taxonomy" id="1685480"/>
    <lineage>
        <taxon>Eukaryota</taxon>
        <taxon>Viridiplantae</taxon>
        <taxon>Streptophyta</taxon>
        <taxon>Embryophyta</taxon>
        <taxon>Tracheophyta</taxon>
        <taxon>Spermatophyta</taxon>
        <taxon>Magnoliopsida</taxon>
        <taxon>eudicotyledons</taxon>
        <taxon>Gunneridae</taxon>
        <taxon>Pentapetalae</taxon>
        <taxon>rosids</taxon>
        <taxon>malvids</taxon>
        <taxon>Brassicales</taxon>
        <taxon>Brassicaceae</taxon>
        <taxon>Coluteocarpeae</taxon>
        <taxon>Microthlaspi</taxon>
    </lineage>
</organism>
<evidence type="ECO:0000313" key="3">
    <source>
        <dbReference type="Proteomes" id="UP000467841"/>
    </source>
</evidence>
<gene>
    <name evidence="2" type="ORF">MERR_LOCUS19849</name>
</gene>
<dbReference type="InterPro" id="IPR012337">
    <property type="entry name" value="RNaseH-like_sf"/>
</dbReference>
<dbReference type="AlphaFoldDB" id="A0A6D2J0S4"/>
<proteinExistence type="predicted"/>
<dbReference type="SUPFAM" id="SSF53098">
    <property type="entry name" value="Ribonuclease H-like"/>
    <property type="match status" value="1"/>
</dbReference>
<reference evidence="2" key="1">
    <citation type="submission" date="2020-01" db="EMBL/GenBank/DDBJ databases">
        <authorList>
            <person name="Mishra B."/>
        </authorList>
    </citation>
    <scope>NUCLEOTIDE SEQUENCE [LARGE SCALE GENOMIC DNA]</scope>
</reference>
<accession>A0A6D2J0S4</accession>
<sequence length="639" mass="72528">MNLESGIKSTRALGKYLGLPVLQKRINKDTFGDILEKVSSRLAGWKRRCLSFAGRLTLTKGVLSTIPIHTMSIISLPKSIIGKLDKVSRSFLWGSSTEQRKQHLLSWQKVCRPKEDGGLGIRMTADMNRALLGKVGWRLLHDTESLWAKVLRSKYKVTDTYDPRWIVTKGTWSSTWRSIAIGLRDVVIPGVSWVLGDGKMVRFWQDIWLLDKPLRETVMLALPVGVENLRVCDYWRYGSGWLVDQIIPFVTTETALMLRALVVDDVTGSKDRLSWGQSSDGQFSVSSAYSFLTNDTTPRQNLGALFRRVWSVVAPERVRVFLWLSVHQVLMTNVERQRRHLSESGMCQVCKGANETIIHILRDCPAMEGVWLRLVPVRKRQEFFAKSLLEWLYSNLGNTRDSDGTTWAAQFVMALWWSWKWRCINVFNGTGRCRDRVKFVREQAKEVTLAHATQATRASGMISRAERRTVWMRPQTNWVKVNTDGASRGNPGLATAGGVLRDERGHWRCGFALNIGICSAPLAELWGVYYGLWIAWEQRAQRVELEVDSEVVVRFLTTRIGEENPLSFLVRLCHGFISRDWIVRISHVHREANRLADGLANYAFSLSYGFTAFDSVPDVVNPLLLEDLAGVSGPGLTEL</sequence>
<dbReference type="InterPro" id="IPR026960">
    <property type="entry name" value="RVT-Znf"/>
</dbReference>
<dbReference type="PANTHER" id="PTHR33116:SF78">
    <property type="entry name" value="OS12G0587133 PROTEIN"/>
    <property type="match status" value="1"/>
</dbReference>
<feature type="domain" description="RNase H type-1" evidence="1">
    <location>
        <begin position="475"/>
        <end position="605"/>
    </location>
</feature>
<dbReference type="InterPro" id="IPR002156">
    <property type="entry name" value="RNaseH_domain"/>
</dbReference>
<dbReference type="Proteomes" id="UP000467841">
    <property type="component" value="Unassembled WGS sequence"/>
</dbReference>
<dbReference type="Gene3D" id="3.30.420.10">
    <property type="entry name" value="Ribonuclease H-like superfamily/Ribonuclease H"/>
    <property type="match status" value="1"/>
</dbReference>
<protein>
    <recommendedName>
        <fullName evidence="1">RNase H type-1 domain-containing protein</fullName>
    </recommendedName>
</protein>
<dbReference type="OrthoDB" id="1306348at2759"/>
<dbReference type="GO" id="GO:0004523">
    <property type="term" value="F:RNA-DNA hybrid ribonuclease activity"/>
    <property type="evidence" value="ECO:0007669"/>
    <property type="project" value="InterPro"/>
</dbReference>
<dbReference type="InterPro" id="IPR044730">
    <property type="entry name" value="RNase_H-like_dom_plant"/>
</dbReference>
<dbReference type="PANTHER" id="PTHR33116">
    <property type="entry name" value="REVERSE TRANSCRIPTASE ZINC-BINDING DOMAIN-CONTAINING PROTEIN-RELATED-RELATED"/>
    <property type="match status" value="1"/>
</dbReference>
<dbReference type="GO" id="GO:0003676">
    <property type="term" value="F:nucleic acid binding"/>
    <property type="evidence" value="ECO:0007669"/>
    <property type="project" value="InterPro"/>
</dbReference>
<comment type="caution">
    <text evidence="2">The sequence shown here is derived from an EMBL/GenBank/DDBJ whole genome shotgun (WGS) entry which is preliminary data.</text>
</comment>
<dbReference type="InterPro" id="IPR036397">
    <property type="entry name" value="RNaseH_sf"/>
</dbReference>